<comment type="caution">
    <text evidence="1">The sequence shown here is derived from an EMBL/GenBank/DDBJ whole genome shotgun (WGS) entry which is preliminary data.</text>
</comment>
<dbReference type="Proteomes" id="UP000718564">
    <property type="component" value="Unassembled WGS sequence"/>
</dbReference>
<sequence>MLHRLTKQGLICITQPNHAWVAGQLAQVWGNERFGEFAPKKEVCLAAQLHDIGWLFWEQAPTLNPQTGYPNNFMELSTPEHINIWSGARQLALPWGRYVALLISLHGTSLYERFTSWQNSPTSSQIVQNFLEREYAFQEQVIAFLKNDEYYAPYTKPEVVERNRKLVAIWDALSIILCQELTNDAYLSGIPTIDGETTVKLTLKDVKDNHYQVAVSPCPFQVSEVELVYEGRLLQETFSDEKAMREALMGDCAVTLSTTLQPE</sequence>
<reference evidence="1 2" key="1">
    <citation type="submission" date="2018-06" db="EMBL/GenBank/DDBJ databases">
        <title>Comparative genomics of Brasilonema spp. strains.</title>
        <authorList>
            <person name="Alvarenga D.O."/>
            <person name="Fiore M.F."/>
            <person name="Varani A.M."/>
        </authorList>
    </citation>
    <scope>NUCLEOTIDE SEQUENCE [LARGE SCALE GENOMIC DNA]</scope>
    <source>
        <strain evidence="1 2">SPC951</strain>
    </source>
</reference>
<dbReference type="RefSeq" id="WP_169156619.1">
    <property type="nucleotide sequence ID" value="NZ_CAWPJE010000151.1"/>
</dbReference>
<dbReference type="InterPro" id="IPR024992">
    <property type="entry name" value="DUF3891"/>
</dbReference>
<name>A0ABX1PC79_9CYAN</name>
<keyword evidence="2" id="KW-1185">Reference proteome</keyword>
<organism evidence="1 2">
    <name type="scientific">Brasilonema bromeliae SPC951</name>
    <dbReference type="NCBI Taxonomy" id="385972"/>
    <lineage>
        <taxon>Bacteria</taxon>
        <taxon>Bacillati</taxon>
        <taxon>Cyanobacteriota</taxon>
        <taxon>Cyanophyceae</taxon>
        <taxon>Nostocales</taxon>
        <taxon>Scytonemataceae</taxon>
        <taxon>Brasilonema</taxon>
        <taxon>Bromeliae group (in: Brasilonema)</taxon>
    </lineage>
</organism>
<gene>
    <name evidence="1" type="ORF">DP116_18765</name>
</gene>
<evidence type="ECO:0000313" key="2">
    <source>
        <dbReference type="Proteomes" id="UP000718564"/>
    </source>
</evidence>
<dbReference type="EMBL" id="QMEB01000158">
    <property type="protein sequence ID" value="NMG21382.1"/>
    <property type="molecule type" value="Genomic_DNA"/>
</dbReference>
<accession>A0ABX1PC79</accession>
<proteinExistence type="predicted"/>
<dbReference type="Pfam" id="PF13030">
    <property type="entry name" value="DUF3891"/>
    <property type="match status" value="1"/>
</dbReference>
<evidence type="ECO:0000313" key="1">
    <source>
        <dbReference type="EMBL" id="NMG21382.1"/>
    </source>
</evidence>
<protein>
    <submittedName>
        <fullName evidence="1">DUF3891 domain-containing protein</fullName>
    </submittedName>
</protein>